<dbReference type="AlphaFoldDB" id="A0AA46Y9T2"/>
<evidence type="ECO:0000313" key="1">
    <source>
        <dbReference type="EMBL" id="UYK89682.1"/>
    </source>
</evidence>
<dbReference type="SUPFAM" id="SSF54909">
    <property type="entry name" value="Dimeric alpha+beta barrel"/>
    <property type="match status" value="1"/>
</dbReference>
<dbReference type="InterPro" id="IPR011008">
    <property type="entry name" value="Dimeric_a/b-barrel"/>
</dbReference>
<evidence type="ECO:0000313" key="2">
    <source>
        <dbReference type="Proteomes" id="UP001164392"/>
    </source>
</evidence>
<name>A0AA46Y9T2_9XANT</name>
<dbReference type="EMBL" id="CP099534">
    <property type="protein sequence ID" value="UYK89682.1"/>
    <property type="molecule type" value="Genomic_DNA"/>
</dbReference>
<evidence type="ECO:0008006" key="3">
    <source>
        <dbReference type="Google" id="ProtNLM"/>
    </source>
</evidence>
<protein>
    <recommendedName>
        <fullName evidence="3">ABM domain-containing protein</fullName>
    </recommendedName>
</protein>
<dbReference type="Proteomes" id="UP001164392">
    <property type="component" value="Chromosome"/>
</dbReference>
<dbReference type="RefSeq" id="WP_267093567.1">
    <property type="nucleotide sequence ID" value="NZ_CP099534.1"/>
</dbReference>
<sequence>MGAVASVQVELPKRLTSSELEVRHCAHAPRADPAMSLPLPIPTPDSSAPVRSMLLAEAPIPDRAALLDCMRGLCDHRLHALTWMESLGDAPDLLYARCCCDAAPALHGLLRARLPALRRTLRRYRRIRSGVSDPHRAASCVVMTRVPTRNAAQAQSRADAAFAALQDGAHALRGLIAAHLYLSDDGRTLLECTEWHSAEAQRRAMQREPERLPLAADRAASVRRFRPRTLVLRCDGTTPVHLHA</sequence>
<reference evidence="1" key="1">
    <citation type="submission" date="2022-06" db="EMBL/GenBank/DDBJ databases">
        <title>Dynamics of rice microbiomes reveals core vertical transmitted seed endophytes.</title>
        <authorList>
            <person name="Liao K."/>
            <person name="Zhang X."/>
        </authorList>
    </citation>
    <scope>NUCLEOTIDE SEQUENCE</scope>
    <source>
        <strain evidence="1">JR3-14</strain>
    </source>
</reference>
<proteinExistence type="predicted"/>
<dbReference type="Gene3D" id="3.30.70.100">
    <property type="match status" value="1"/>
</dbReference>
<organism evidence="1 2">
    <name type="scientific">Xanthomonas sacchari</name>
    <dbReference type="NCBI Taxonomy" id="56458"/>
    <lineage>
        <taxon>Bacteria</taxon>
        <taxon>Pseudomonadati</taxon>
        <taxon>Pseudomonadota</taxon>
        <taxon>Gammaproteobacteria</taxon>
        <taxon>Lysobacterales</taxon>
        <taxon>Lysobacteraceae</taxon>
        <taxon>Xanthomonas</taxon>
    </lineage>
</organism>
<accession>A0AA46Y9T2</accession>
<gene>
    <name evidence="1" type="ORF">NG824_04365</name>
</gene>